<proteinExistence type="predicted"/>
<comment type="caution">
    <text evidence="1">The sequence shown here is derived from an EMBL/GenBank/DDBJ whole genome shotgun (WGS) entry which is preliminary data.</text>
</comment>
<dbReference type="EMBL" id="BPLR01004613">
    <property type="protein sequence ID" value="GIX96162.1"/>
    <property type="molecule type" value="Genomic_DNA"/>
</dbReference>
<gene>
    <name evidence="1" type="ORF">CEXT_4731</name>
</gene>
<dbReference type="AlphaFoldDB" id="A0AAV4PLV8"/>
<sequence length="100" mass="11770">MNYQKLYIATNIDAMHPTYSPDFTSNYHLLLSMSSCIFRKTFQPVRRCQKWLHAFTTSKDVRCFQQTLSQLFIHKLLEKRGNSMTSDGVYFENTINLPLP</sequence>
<evidence type="ECO:0000313" key="2">
    <source>
        <dbReference type="Proteomes" id="UP001054945"/>
    </source>
</evidence>
<organism evidence="1 2">
    <name type="scientific">Caerostris extrusa</name>
    <name type="common">Bark spider</name>
    <name type="synonym">Caerostris bankana</name>
    <dbReference type="NCBI Taxonomy" id="172846"/>
    <lineage>
        <taxon>Eukaryota</taxon>
        <taxon>Metazoa</taxon>
        <taxon>Ecdysozoa</taxon>
        <taxon>Arthropoda</taxon>
        <taxon>Chelicerata</taxon>
        <taxon>Arachnida</taxon>
        <taxon>Araneae</taxon>
        <taxon>Araneomorphae</taxon>
        <taxon>Entelegynae</taxon>
        <taxon>Araneoidea</taxon>
        <taxon>Araneidae</taxon>
        <taxon>Caerostris</taxon>
    </lineage>
</organism>
<reference evidence="1 2" key="1">
    <citation type="submission" date="2021-06" db="EMBL/GenBank/DDBJ databases">
        <title>Caerostris extrusa draft genome.</title>
        <authorList>
            <person name="Kono N."/>
            <person name="Arakawa K."/>
        </authorList>
    </citation>
    <scope>NUCLEOTIDE SEQUENCE [LARGE SCALE GENOMIC DNA]</scope>
</reference>
<dbReference type="Proteomes" id="UP001054945">
    <property type="component" value="Unassembled WGS sequence"/>
</dbReference>
<evidence type="ECO:0000313" key="1">
    <source>
        <dbReference type="EMBL" id="GIX96162.1"/>
    </source>
</evidence>
<name>A0AAV4PLV8_CAEEX</name>
<protein>
    <submittedName>
        <fullName evidence="1">Uncharacterized protein</fullName>
    </submittedName>
</protein>
<accession>A0AAV4PLV8</accession>
<keyword evidence="2" id="KW-1185">Reference proteome</keyword>